<dbReference type="EMBL" id="JANAKD010000569">
    <property type="protein sequence ID" value="KAJ3492692.1"/>
    <property type="molecule type" value="Genomic_DNA"/>
</dbReference>
<reference evidence="1" key="1">
    <citation type="submission" date="2022-07" db="EMBL/GenBank/DDBJ databases">
        <title>Genome Sequence of Lecanicillium saksenae.</title>
        <authorList>
            <person name="Buettner E."/>
        </authorList>
    </citation>
    <scope>NUCLEOTIDE SEQUENCE</scope>
    <source>
        <strain evidence="1">VT-O1</strain>
    </source>
</reference>
<name>A0ACC1QUA1_9HYPO</name>
<sequence>MAASESVSITYVPADCGSVIPGKSKAPKAFRDVGIVRKLREAGVPSVTEYHALDQPARFSPSTWEPGGARNEEINIAVCEKVRRSMEASLRAVPTGPDFQLILGGECCMLPGLVSAYWDYASAQSPPKRVGLVYIDADTDLTSSIDPTSTGTFAGMTMVHLAGLSGELPKMRQFARATGEAVCDATNTVFFGTNMSSPGNKPSHFQYMFDQNYKVVSSNAVADAPKLRATEALRYLEENVDTIIVHLDVDSIDPGTFPLANVPNYTGVEFESMMAALGVFLSSDKTGGLVIAEANPDHDPGLDMFGKLVDAIAKMLGNRLA</sequence>
<accession>A0ACC1QUA1</accession>
<protein>
    <submittedName>
        <fullName evidence="1">Uncharacterized protein</fullName>
    </submittedName>
</protein>
<proteinExistence type="predicted"/>
<evidence type="ECO:0000313" key="1">
    <source>
        <dbReference type="EMBL" id="KAJ3492692.1"/>
    </source>
</evidence>
<organism evidence="1 2">
    <name type="scientific">Lecanicillium saksenae</name>
    <dbReference type="NCBI Taxonomy" id="468837"/>
    <lineage>
        <taxon>Eukaryota</taxon>
        <taxon>Fungi</taxon>
        <taxon>Dikarya</taxon>
        <taxon>Ascomycota</taxon>
        <taxon>Pezizomycotina</taxon>
        <taxon>Sordariomycetes</taxon>
        <taxon>Hypocreomycetidae</taxon>
        <taxon>Hypocreales</taxon>
        <taxon>Cordycipitaceae</taxon>
        <taxon>Lecanicillium</taxon>
    </lineage>
</organism>
<gene>
    <name evidence="1" type="ORF">NLG97_g5209</name>
</gene>
<keyword evidence="2" id="KW-1185">Reference proteome</keyword>
<dbReference type="Proteomes" id="UP001148737">
    <property type="component" value="Unassembled WGS sequence"/>
</dbReference>
<evidence type="ECO:0000313" key="2">
    <source>
        <dbReference type="Proteomes" id="UP001148737"/>
    </source>
</evidence>
<comment type="caution">
    <text evidence="1">The sequence shown here is derived from an EMBL/GenBank/DDBJ whole genome shotgun (WGS) entry which is preliminary data.</text>
</comment>